<evidence type="ECO:0000313" key="3">
    <source>
        <dbReference type="Proteomes" id="UP000076632"/>
    </source>
</evidence>
<evidence type="ECO:0008006" key="4">
    <source>
        <dbReference type="Google" id="ProtNLM"/>
    </source>
</evidence>
<feature type="signal peptide" evidence="1">
    <location>
        <begin position="1"/>
        <end position="18"/>
    </location>
</feature>
<dbReference type="OMA" id="QQIYIEP"/>
<dbReference type="STRING" id="1328760.A0A164ZM18"/>
<evidence type="ECO:0000313" key="2">
    <source>
        <dbReference type="EMBL" id="KZF19262.1"/>
    </source>
</evidence>
<sequence>MKFSAAFILAALPALIAADRDHHKSEAPPACGTVISTVTYTYYPTGTGSPSSSSASVSSSSASSSSAPQPTPNYFGIISARSASPVHLQEVNAAGGRFWIGRETASYCPLPAAQCPNNTDETVFAYESGYASLDVEVPGGQQIYVAPEGYLGFTAPHSAYIPPGSSTDDFNYTPGSSFGYFGTTALGATGFLACPNANGTFPYQVFANINGLSDSNVPSGKVSDCLGFDALAPAYTGPNPPVWEYT</sequence>
<name>A0A164ZM18_XYLHT</name>
<accession>A0A164ZM18</accession>
<reference evidence="2 3" key="1">
    <citation type="journal article" date="2016" name="Fungal Biol.">
        <title>The genome of Xylona heveae provides a window into fungal endophytism.</title>
        <authorList>
            <person name="Gazis R."/>
            <person name="Kuo A."/>
            <person name="Riley R."/>
            <person name="LaButti K."/>
            <person name="Lipzen A."/>
            <person name="Lin J."/>
            <person name="Amirebrahimi M."/>
            <person name="Hesse C.N."/>
            <person name="Spatafora J.W."/>
            <person name="Henrissat B."/>
            <person name="Hainaut M."/>
            <person name="Grigoriev I.V."/>
            <person name="Hibbett D.S."/>
        </authorList>
    </citation>
    <scope>NUCLEOTIDE SEQUENCE [LARGE SCALE GENOMIC DNA]</scope>
    <source>
        <strain evidence="2 3">TC161</strain>
    </source>
</reference>
<keyword evidence="1" id="KW-0732">Signal</keyword>
<dbReference type="InParanoid" id="A0A164ZM18"/>
<feature type="chain" id="PRO_5007854906" description="IgE-binding protein" evidence="1">
    <location>
        <begin position="19"/>
        <end position="246"/>
    </location>
</feature>
<dbReference type="PANTHER" id="PTHR42047:SF1">
    <property type="entry name" value="PROTEIN, PUTATIVE (AFU_ORTHOLOGUE AFUA_6G03560)-RELATED"/>
    <property type="match status" value="1"/>
</dbReference>
<dbReference type="GeneID" id="28896508"/>
<protein>
    <recommendedName>
        <fullName evidence="4">IgE-binding protein</fullName>
    </recommendedName>
</protein>
<proteinExistence type="predicted"/>
<evidence type="ECO:0000256" key="1">
    <source>
        <dbReference type="SAM" id="SignalP"/>
    </source>
</evidence>
<dbReference type="OrthoDB" id="5430620at2759"/>
<gene>
    <name evidence="2" type="ORF">L228DRAFT_241922</name>
</gene>
<keyword evidence="3" id="KW-1185">Reference proteome</keyword>
<dbReference type="InterPro" id="IPR052820">
    <property type="entry name" value="PhiA_domain"/>
</dbReference>
<organism evidence="2 3">
    <name type="scientific">Xylona heveae (strain CBS 132557 / TC161)</name>
    <dbReference type="NCBI Taxonomy" id="1328760"/>
    <lineage>
        <taxon>Eukaryota</taxon>
        <taxon>Fungi</taxon>
        <taxon>Dikarya</taxon>
        <taxon>Ascomycota</taxon>
        <taxon>Pezizomycotina</taxon>
        <taxon>Xylonomycetes</taxon>
        <taxon>Xylonales</taxon>
        <taxon>Xylonaceae</taxon>
        <taxon>Xylona</taxon>
    </lineage>
</organism>
<dbReference type="RefSeq" id="XP_018184817.1">
    <property type="nucleotide sequence ID" value="XM_018331371.1"/>
</dbReference>
<dbReference type="EMBL" id="KV407467">
    <property type="protein sequence ID" value="KZF19262.1"/>
    <property type="molecule type" value="Genomic_DNA"/>
</dbReference>
<dbReference type="AlphaFoldDB" id="A0A164ZM18"/>
<dbReference type="PANTHER" id="PTHR42047">
    <property type="entry name" value="PROTEIN, PUTATIVE (AFU_ORTHOLOGUE AFUA_6G03560)-RELATED"/>
    <property type="match status" value="1"/>
</dbReference>
<dbReference type="Proteomes" id="UP000076632">
    <property type="component" value="Unassembled WGS sequence"/>
</dbReference>